<sequence>MISGLNCQQDWSPDNCALSSANVPDEPLNAGGLLVVYNEIMNYHNSILLRGCIAAILLLSLWASSMHDLRYADEIASDELGNSQIVLSMDGDHSDDPREQSMLLSDALNVPFISPQTCYTQQQISIAPPNSLPPPYRPPAKSA</sequence>
<gene>
    <name evidence="1" type="ORF">GALL_90950</name>
</gene>
<protein>
    <submittedName>
        <fullName evidence="1">Uncharacterized protein</fullName>
    </submittedName>
</protein>
<accession>A0A1J5SJW7</accession>
<dbReference type="AlphaFoldDB" id="A0A1J5SJW7"/>
<organism evidence="1">
    <name type="scientific">mine drainage metagenome</name>
    <dbReference type="NCBI Taxonomy" id="410659"/>
    <lineage>
        <taxon>unclassified sequences</taxon>
        <taxon>metagenomes</taxon>
        <taxon>ecological metagenomes</taxon>
    </lineage>
</organism>
<evidence type="ECO:0000313" key="1">
    <source>
        <dbReference type="EMBL" id="OIR08711.1"/>
    </source>
</evidence>
<dbReference type="EMBL" id="MLJW01000030">
    <property type="protein sequence ID" value="OIR08711.1"/>
    <property type="molecule type" value="Genomic_DNA"/>
</dbReference>
<name>A0A1J5SJW7_9ZZZZ</name>
<comment type="caution">
    <text evidence="1">The sequence shown here is derived from an EMBL/GenBank/DDBJ whole genome shotgun (WGS) entry which is preliminary data.</text>
</comment>
<reference evidence="1" key="1">
    <citation type="submission" date="2016-10" db="EMBL/GenBank/DDBJ databases">
        <title>Sequence of Gallionella enrichment culture.</title>
        <authorList>
            <person name="Poehlein A."/>
            <person name="Muehling M."/>
            <person name="Daniel R."/>
        </authorList>
    </citation>
    <scope>NUCLEOTIDE SEQUENCE</scope>
</reference>
<proteinExistence type="predicted"/>